<dbReference type="EMBL" id="KZ989462">
    <property type="protein sequence ID" value="RKP26289.1"/>
    <property type="molecule type" value="Genomic_DNA"/>
</dbReference>
<proteinExistence type="predicted"/>
<dbReference type="OrthoDB" id="424465at2759"/>
<gene>
    <name evidence="7" type="ORF">SYNPS1DRAFT_6570</name>
</gene>
<evidence type="ECO:0000256" key="2">
    <source>
        <dbReference type="ARBA" id="ARBA00022723"/>
    </source>
</evidence>
<dbReference type="SMART" id="SM00558">
    <property type="entry name" value="JmjC"/>
    <property type="match status" value="1"/>
</dbReference>
<feature type="non-terminal residue" evidence="7">
    <location>
        <position position="375"/>
    </location>
</feature>
<organism evidence="7 8">
    <name type="scientific">Syncephalis pseudoplumigaleata</name>
    <dbReference type="NCBI Taxonomy" id="1712513"/>
    <lineage>
        <taxon>Eukaryota</taxon>
        <taxon>Fungi</taxon>
        <taxon>Fungi incertae sedis</taxon>
        <taxon>Zoopagomycota</taxon>
        <taxon>Zoopagomycotina</taxon>
        <taxon>Zoopagomycetes</taxon>
        <taxon>Zoopagales</taxon>
        <taxon>Piptocephalidaceae</taxon>
        <taxon>Syncephalis</taxon>
    </lineage>
</organism>
<dbReference type="InterPro" id="IPR036047">
    <property type="entry name" value="F-box-like_dom_sf"/>
</dbReference>
<evidence type="ECO:0000313" key="7">
    <source>
        <dbReference type="EMBL" id="RKP26289.1"/>
    </source>
</evidence>
<dbReference type="PANTHER" id="PTHR12480">
    <property type="entry name" value="ARGININE DEMETHYLASE AND LYSYL-HYDROXYLASE JMJD"/>
    <property type="match status" value="1"/>
</dbReference>
<dbReference type="InterPro" id="IPR003347">
    <property type="entry name" value="JmjC_dom"/>
</dbReference>
<dbReference type="GO" id="GO:0005634">
    <property type="term" value="C:nucleus"/>
    <property type="evidence" value="ECO:0007669"/>
    <property type="project" value="UniProtKB-SubCell"/>
</dbReference>
<dbReference type="Pfam" id="PF13621">
    <property type="entry name" value="Cupin_8"/>
    <property type="match status" value="1"/>
</dbReference>
<dbReference type="Gene3D" id="2.60.120.650">
    <property type="entry name" value="Cupin"/>
    <property type="match status" value="1"/>
</dbReference>
<dbReference type="SUPFAM" id="SSF51197">
    <property type="entry name" value="Clavaminate synthase-like"/>
    <property type="match status" value="1"/>
</dbReference>
<dbReference type="InterPro" id="IPR050910">
    <property type="entry name" value="JMJD6_ArgDemeth/LysHydrox"/>
</dbReference>
<evidence type="ECO:0000256" key="5">
    <source>
        <dbReference type="ARBA" id="ARBA00023242"/>
    </source>
</evidence>
<sequence length="375" mass="42742">GVRPEGNRLLDVADGGRAFRDTRRLGLGRLARFPDELLLRICQQLPAVVLAALEQTSKACYVFARHEENWRDRVLDTFGGQFHYSTSWRATFIAAYTRRTEAASTTACEPVQVPWMYSDVLYRPWHYASVDLAAFVGADAPETVDRRHGLTVEAFIREYERPNRPVIIADGARAWPALTAWTREGLLARYGSTMFRAEKVDMTLADYMAYAEAQQDESPLYLFDRGFTERCTAMHGEFAVPAYFREDLFSHLGEEQRPDYRWLIVGPARSGSTFHKDPNATSAWNAVVTGAKKWILFPPETMPPGVYATQDESEVTAPVSVMEWFHHYYAEARRMAEPPLECVCRAGEIMFVPRGWWHCVINLEYAVAVTQNYVS</sequence>
<reference evidence="8" key="1">
    <citation type="journal article" date="2018" name="Nat. Microbiol.">
        <title>Leveraging single-cell genomics to expand the fungal tree of life.</title>
        <authorList>
            <person name="Ahrendt S.R."/>
            <person name="Quandt C.A."/>
            <person name="Ciobanu D."/>
            <person name="Clum A."/>
            <person name="Salamov A."/>
            <person name="Andreopoulos B."/>
            <person name="Cheng J.F."/>
            <person name="Woyke T."/>
            <person name="Pelin A."/>
            <person name="Henrissat B."/>
            <person name="Reynolds N.K."/>
            <person name="Benny G.L."/>
            <person name="Smith M.E."/>
            <person name="James T.Y."/>
            <person name="Grigoriev I.V."/>
        </authorList>
    </citation>
    <scope>NUCLEOTIDE SEQUENCE [LARGE SCALE GENOMIC DNA]</scope>
    <source>
        <strain evidence="8">Benny S71-1</strain>
    </source>
</reference>
<dbReference type="AlphaFoldDB" id="A0A4V1J1U6"/>
<evidence type="ECO:0000256" key="3">
    <source>
        <dbReference type="ARBA" id="ARBA00023002"/>
    </source>
</evidence>
<evidence type="ECO:0000313" key="8">
    <source>
        <dbReference type="Proteomes" id="UP000278143"/>
    </source>
</evidence>
<dbReference type="InterPro" id="IPR041667">
    <property type="entry name" value="Cupin_8"/>
</dbReference>
<comment type="subcellular location">
    <subcellularLocation>
        <location evidence="1">Nucleus</location>
    </subcellularLocation>
</comment>
<evidence type="ECO:0000256" key="4">
    <source>
        <dbReference type="ARBA" id="ARBA00023004"/>
    </source>
</evidence>
<protein>
    <recommendedName>
        <fullName evidence="6">JmjC domain-containing protein</fullName>
    </recommendedName>
</protein>
<dbReference type="SUPFAM" id="SSF81383">
    <property type="entry name" value="F-box domain"/>
    <property type="match status" value="1"/>
</dbReference>
<name>A0A4V1J1U6_9FUNG</name>
<keyword evidence="8" id="KW-1185">Reference proteome</keyword>
<evidence type="ECO:0000256" key="1">
    <source>
        <dbReference type="ARBA" id="ARBA00004123"/>
    </source>
</evidence>
<dbReference type="GO" id="GO:0016491">
    <property type="term" value="F:oxidoreductase activity"/>
    <property type="evidence" value="ECO:0007669"/>
    <property type="project" value="UniProtKB-KW"/>
</dbReference>
<dbReference type="Gene3D" id="1.20.1280.50">
    <property type="match status" value="1"/>
</dbReference>
<dbReference type="PANTHER" id="PTHR12480:SF21">
    <property type="entry name" value="JMJC DOMAIN-CONTAINING PROTEIN 8"/>
    <property type="match status" value="1"/>
</dbReference>
<dbReference type="GO" id="GO:0000987">
    <property type="term" value="F:cis-regulatory region sequence-specific DNA binding"/>
    <property type="evidence" value="ECO:0007669"/>
    <property type="project" value="TreeGrafter"/>
</dbReference>
<dbReference type="GO" id="GO:0046872">
    <property type="term" value="F:metal ion binding"/>
    <property type="evidence" value="ECO:0007669"/>
    <property type="project" value="UniProtKB-KW"/>
</dbReference>
<dbReference type="Proteomes" id="UP000278143">
    <property type="component" value="Unassembled WGS sequence"/>
</dbReference>
<keyword evidence="2" id="KW-0479">Metal-binding</keyword>
<keyword evidence="5" id="KW-0539">Nucleus</keyword>
<dbReference type="PROSITE" id="PS51184">
    <property type="entry name" value="JMJC"/>
    <property type="match status" value="1"/>
</dbReference>
<accession>A0A4V1J1U6</accession>
<dbReference type="FunFam" id="2.60.120.650:FF:000045">
    <property type="entry name" value="F-box protein At1g78280"/>
    <property type="match status" value="1"/>
</dbReference>
<feature type="domain" description="JmjC" evidence="6">
    <location>
        <begin position="229"/>
        <end position="375"/>
    </location>
</feature>
<dbReference type="CDD" id="cd09917">
    <property type="entry name" value="F-box_SF"/>
    <property type="match status" value="1"/>
</dbReference>
<keyword evidence="3" id="KW-0560">Oxidoreductase</keyword>
<keyword evidence="4" id="KW-0408">Iron</keyword>
<feature type="non-terminal residue" evidence="7">
    <location>
        <position position="1"/>
    </location>
</feature>
<evidence type="ECO:0000259" key="6">
    <source>
        <dbReference type="PROSITE" id="PS51184"/>
    </source>
</evidence>